<comment type="cofactor">
    <cofactor evidence="2">
        <name>Zn(2+)</name>
        <dbReference type="ChEBI" id="CHEBI:29105"/>
    </cofactor>
</comment>
<gene>
    <name evidence="14" type="primary">pgeF</name>
    <name evidence="14" type="ORF">GTN30_05330</name>
</gene>
<comment type="catalytic activity">
    <reaction evidence="1">
        <text>inosine + phosphate = alpha-D-ribose 1-phosphate + hypoxanthine</text>
        <dbReference type="Rhea" id="RHEA:27646"/>
        <dbReference type="ChEBI" id="CHEBI:17368"/>
        <dbReference type="ChEBI" id="CHEBI:17596"/>
        <dbReference type="ChEBI" id="CHEBI:43474"/>
        <dbReference type="ChEBI" id="CHEBI:57720"/>
        <dbReference type="EC" id="2.4.2.1"/>
    </reaction>
    <physiologicalReaction direction="left-to-right" evidence="1">
        <dbReference type="Rhea" id="RHEA:27647"/>
    </physiologicalReaction>
</comment>
<organism evidence="14 15">
    <name type="scientific">Macrococcoides canis</name>
    <dbReference type="NCBI Taxonomy" id="1855823"/>
    <lineage>
        <taxon>Bacteria</taxon>
        <taxon>Bacillati</taxon>
        <taxon>Bacillota</taxon>
        <taxon>Bacilli</taxon>
        <taxon>Bacillales</taxon>
        <taxon>Staphylococcaceae</taxon>
        <taxon>Macrococcoides</taxon>
    </lineage>
</organism>
<evidence type="ECO:0000256" key="8">
    <source>
        <dbReference type="ARBA" id="ARBA00022801"/>
    </source>
</evidence>
<evidence type="ECO:0000256" key="11">
    <source>
        <dbReference type="ARBA" id="ARBA00048968"/>
    </source>
</evidence>
<dbReference type="Proteomes" id="UP000501122">
    <property type="component" value="Chromosome"/>
</dbReference>
<dbReference type="SUPFAM" id="SSF64438">
    <property type="entry name" value="CNF1/YfiH-like putative cysteine hydrolases"/>
    <property type="match status" value="1"/>
</dbReference>
<dbReference type="GO" id="GO:0016787">
    <property type="term" value="F:hydrolase activity"/>
    <property type="evidence" value="ECO:0007669"/>
    <property type="project" value="UniProtKB-KW"/>
</dbReference>
<evidence type="ECO:0000256" key="12">
    <source>
        <dbReference type="ARBA" id="ARBA00049893"/>
    </source>
</evidence>
<keyword evidence="9" id="KW-0862">Zinc</keyword>
<keyword evidence="7" id="KW-0479">Metal-binding</keyword>
<keyword evidence="8" id="KW-0378">Hydrolase</keyword>
<dbReference type="InterPro" id="IPR003730">
    <property type="entry name" value="Cu_polyphenol_OxRdtase"/>
</dbReference>
<dbReference type="GO" id="GO:0005507">
    <property type="term" value="F:copper ion binding"/>
    <property type="evidence" value="ECO:0007669"/>
    <property type="project" value="TreeGrafter"/>
</dbReference>
<dbReference type="PANTHER" id="PTHR30616">
    <property type="entry name" value="UNCHARACTERIZED PROTEIN YFIH"/>
    <property type="match status" value="1"/>
</dbReference>
<evidence type="ECO:0000313" key="14">
    <source>
        <dbReference type="EMBL" id="QIH78086.1"/>
    </source>
</evidence>
<dbReference type="EMBL" id="CP047363">
    <property type="protein sequence ID" value="QIH78086.1"/>
    <property type="molecule type" value="Genomic_DNA"/>
</dbReference>
<evidence type="ECO:0000256" key="7">
    <source>
        <dbReference type="ARBA" id="ARBA00022723"/>
    </source>
</evidence>
<evidence type="ECO:0000256" key="9">
    <source>
        <dbReference type="ARBA" id="ARBA00022833"/>
    </source>
</evidence>
<accession>A0AAE7BZP6</accession>
<evidence type="ECO:0000256" key="6">
    <source>
        <dbReference type="ARBA" id="ARBA00022679"/>
    </source>
</evidence>
<dbReference type="AlphaFoldDB" id="A0AAE7BZP6"/>
<sequence>MMDIFKRKAITFNYKDDEHIIGITGRNGGVSDFPEHALNMARYIEDAAENVSQNQQRVALEIGFDRAKWVFPIQKHGNHIKEVSQKDSGVNITELTDALDDVDGLYTYDKDVLLTMCFADCVPIYIYSERDDFIALGHAGWRGTVGLITEKLIDVYKGEKTHLHCVIGPSISGNAYVVNDEIKAKFMSLDLKLEDCFVQNKDMHEIDLKEINRRIALNAGISAAHIHVSKRCTSTESDAFFSYRKEKGNTGRMLAYIGKRDTDGSKKES</sequence>
<dbReference type="InterPro" id="IPR038371">
    <property type="entry name" value="Cu_polyphenol_OxRdtase_sf"/>
</dbReference>
<keyword evidence="6" id="KW-0808">Transferase</keyword>
<dbReference type="NCBIfam" id="TIGR00726">
    <property type="entry name" value="peptidoglycan editing factor PgeF"/>
    <property type="match status" value="1"/>
</dbReference>
<evidence type="ECO:0000256" key="2">
    <source>
        <dbReference type="ARBA" id="ARBA00001947"/>
    </source>
</evidence>
<reference evidence="14" key="1">
    <citation type="journal article" date="2020" name="Antimicrob. Agents Chemother.">
        <title>The novel macrolide resistance genes mef(D), msr(F) and msr(H) are present on resistance islands in Macrococcus canis, Macrococcus caseolyticus and Staphylococcus aureus.</title>
        <authorList>
            <person name="Schwendener S."/>
            <person name="Dona V."/>
            <person name="Perreten V."/>
        </authorList>
    </citation>
    <scope>NUCLEOTIDE SEQUENCE</scope>
    <source>
        <strain evidence="14">Epi0076A</strain>
    </source>
</reference>
<evidence type="ECO:0000256" key="1">
    <source>
        <dbReference type="ARBA" id="ARBA00000553"/>
    </source>
</evidence>
<evidence type="ECO:0000256" key="4">
    <source>
        <dbReference type="ARBA" id="ARBA00003215"/>
    </source>
</evidence>
<evidence type="ECO:0000256" key="13">
    <source>
        <dbReference type="RuleBase" id="RU361274"/>
    </source>
</evidence>
<comment type="function">
    <text evidence="4">Purine nucleoside enzyme that catalyzes the phosphorolysis of adenosine and inosine nucleosides, yielding D-ribose 1-phosphate and the respective free bases, adenine and hypoxanthine. Also catalyzes the phosphorolysis of S-methyl-5'-thioadenosine into adenine and S-methyl-5-thio-alpha-D-ribose 1-phosphate. Also has adenosine deaminase activity.</text>
</comment>
<dbReference type="Gene3D" id="3.60.140.10">
    <property type="entry name" value="CNF1/YfiH-like putative cysteine hydrolases"/>
    <property type="match status" value="1"/>
</dbReference>
<evidence type="ECO:0000313" key="15">
    <source>
        <dbReference type="Proteomes" id="UP000501122"/>
    </source>
</evidence>
<evidence type="ECO:0000256" key="5">
    <source>
        <dbReference type="ARBA" id="ARBA00007353"/>
    </source>
</evidence>
<comment type="catalytic activity">
    <reaction evidence="11">
        <text>adenosine + phosphate = alpha-D-ribose 1-phosphate + adenine</text>
        <dbReference type="Rhea" id="RHEA:27642"/>
        <dbReference type="ChEBI" id="CHEBI:16335"/>
        <dbReference type="ChEBI" id="CHEBI:16708"/>
        <dbReference type="ChEBI" id="CHEBI:43474"/>
        <dbReference type="ChEBI" id="CHEBI:57720"/>
        <dbReference type="EC" id="2.4.2.1"/>
    </reaction>
    <physiologicalReaction direction="left-to-right" evidence="11">
        <dbReference type="Rhea" id="RHEA:27643"/>
    </physiologicalReaction>
</comment>
<comment type="similarity">
    <text evidence="5 13">Belongs to the purine nucleoside phosphorylase YfiH/LACC1 family.</text>
</comment>
<evidence type="ECO:0000256" key="10">
    <source>
        <dbReference type="ARBA" id="ARBA00047989"/>
    </source>
</evidence>
<dbReference type="CDD" id="cd16833">
    <property type="entry name" value="YfiH"/>
    <property type="match status" value="1"/>
</dbReference>
<protein>
    <recommendedName>
        <fullName evidence="13">Purine nucleoside phosphorylase</fullName>
    </recommendedName>
</protein>
<dbReference type="Pfam" id="PF02578">
    <property type="entry name" value="Cu-oxidase_4"/>
    <property type="match status" value="1"/>
</dbReference>
<comment type="catalytic activity">
    <reaction evidence="10">
        <text>adenosine + H2O + H(+) = inosine + NH4(+)</text>
        <dbReference type="Rhea" id="RHEA:24408"/>
        <dbReference type="ChEBI" id="CHEBI:15377"/>
        <dbReference type="ChEBI" id="CHEBI:15378"/>
        <dbReference type="ChEBI" id="CHEBI:16335"/>
        <dbReference type="ChEBI" id="CHEBI:17596"/>
        <dbReference type="ChEBI" id="CHEBI:28938"/>
        <dbReference type="EC" id="3.5.4.4"/>
    </reaction>
    <physiologicalReaction direction="left-to-right" evidence="10">
        <dbReference type="Rhea" id="RHEA:24409"/>
    </physiologicalReaction>
</comment>
<comment type="cofactor">
    <cofactor evidence="3">
        <name>Cu(2+)</name>
        <dbReference type="ChEBI" id="CHEBI:29036"/>
    </cofactor>
</comment>
<name>A0AAE7BZP6_9STAP</name>
<dbReference type="PANTHER" id="PTHR30616:SF2">
    <property type="entry name" value="PURINE NUCLEOSIDE PHOSPHORYLASE LACC1"/>
    <property type="match status" value="1"/>
</dbReference>
<dbReference type="GO" id="GO:0017061">
    <property type="term" value="F:S-methyl-5-thioadenosine phosphorylase activity"/>
    <property type="evidence" value="ECO:0007669"/>
    <property type="project" value="UniProtKB-EC"/>
</dbReference>
<evidence type="ECO:0000256" key="3">
    <source>
        <dbReference type="ARBA" id="ARBA00001973"/>
    </source>
</evidence>
<proteinExistence type="inferred from homology"/>
<dbReference type="InterPro" id="IPR011324">
    <property type="entry name" value="Cytotoxic_necrot_fac-like_cat"/>
</dbReference>
<comment type="catalytic activity">
    <reaction evidence="12">
        <text>S-methyl-5'-thioadenosine + phosphate = 5-(methylsulfanyl)-alpha-D-ribose 1-phosphate + adenine</text>
        <dbReference type="Rhea" id="RHEA:11852"/>
        <dbReference type="ChEBI" id="CHEBI:16708"/>
        <dbReference type="ChEBI" id="CHEBI:17509"/>
        <dbReference type="ChEBI" id="CHEBI:43474"/>
        <dbReference type="ChEBI" id="CHEBI:58533"/>
        <dbReference type="EC" id="2.4.2.28"/>
    </reaction>
    <physiologicalReaction direction="left-to-right" evidence="12">
        <dbReference type="Rhea" id="RHEA:11853"/>
    </physiologicalReaction>
</comment>